<comment type="subcellular location">
    <subcellularLocation>
        <location evidence="2">Gas vesicle</location>
    </subcellularLocation>
</comment>
<feature type="region of interest" description="Disordered" evidence="4">
    <location>
        <begin position="1"/>
        <end position="46"/>
    </location>
</feature>
<evidence type="ECO:0008006" key="7">
    <source>
        <dbReference type="Google" id="ProtNLM"/>
    </source>
</evidence>
<comment type="similarity">
    <text evidence="3">Belongs to the gas vesicle GvpF/GvpL family.</text>
</comment>
<dbReference type="Pfam" id="PF06386">
    <property type="entry name" value="GvpL_GvpF"/>
    <property type="match status" value="1"/>
</dbReference>
<evidence type="ECO:0000256" key="4">
    <source>
        <dbReference type="SAM" id="MobiDB-lite"/>
    </source>
</evidence>
<feature type="compositionally biased region" description="Low complexity" evidence="4">
    <location>
        <begin position="20"/>
        <end position="33"/>
    </location>
</feature>
<evidence type="ECO:0000313" key="6">
    <source>
        <dbReference type="Proteomes" id="UP000437736"/>
    </source>
</evidence>
<keyword evidence="6" id="KW-1185">Reference proteome</keyword>
<gene>
    <name evidence="5" type="ORF">GHK86_10975</name>
</gene>
<dbReference type="EMBL" id="WJHE01000533">
    <property type="protein sequence ID" value="MST33240.1"/>
    <property type="molecule type" value="Genomic_DNA"/>
</dbReference>
<evidence type="ECO:0000313" key="5">
    <source>
        <dbReference type="EMBL" id="MST33240.1"/>
    </source>
</evidence>
<evidence type="ECO:0000256" key="3">
    <source>
        <dbReference type="ARBA" id="ARBA00035643"/>
    </source>
</evidence>
<keyword evidence="1" id="KW-0304">Gas vesicle</keyword>
<comment type="caution">
    <text evidence="5">The sequence shown here is derived from an EMBL/GenBank/DDBJ whole genome shotgun (WGS) entry which is preliminary data.</text>
</comment>
<sequence length="316" mass="32738">MGERSVPVATRRRPREGEQGAPRASGAAGGAPPRSERGTPVKPAEIDQLVAEVRQQARARAAARLTEELADRLVEDGRRRLGLDNGTQTAARAVPPPSALGDAGALWVYGLVRPGGPVPAEPGVGGGQVGQVAGEDLAVLCSPLDHGFDAEDADAVAQAAHAHDAVLRAAFASGTVLPLRFGTVLRGADTARLLADAGFAAALAAVEGLGEWRVALHAQTAAGPSPAAGESGTSYLARKATQLRASTPGAVRAVIDERLAAVTVARSGDHVLVDRRKEDEFVSTVDGLRDELEPLWRIEITGPWPAFHFTDLAAQA</sequence>
<proteinExistence type="inferred from homology"/>
<protein>
    <recommendedName>
        <fullName evidence="7">Gas vesicle protein GvpFL</fullName>
    </recommendedName>
</protein>
<accession>A0ABW9QTQ6</accession>
<dbReference type="PANTHER" id="PTHR36852">
    <property type="entry name" value="PROTEIN GVPL 2"/>
    <property type="match status" value="1"/>
</dbReference>
<dbReference type="InterPro" id="IPR009430">
    <property type="entry name" value="GvpL/GvpF"/>
</dbReference>
<reference evidence="5 6" key="1">
    <citation type="submission" date="2019-11" db="EMBL/GenBank/DDBJ databases">
        <title>Acidiferrimicrobium australis gen. nov., sp. nov., an acidophilic and obligately heterotrophic, member of the Actinobacteria that catalyses dissimilatory oxido- reduction of iron isolated from metal-rich acidic water in Chile.</title>
        <authorList>
            <person name="Gonzalez D."/>
            <person name="Huber K."/>
            <person name="Hedrich S."/>
            <person name="Rojas-Villalobos C."/>
            <person name="Quatrini R."/>
            <person name="Dinamarca M.A."/>
            <person name="Schwarz A."/>
            <person name="Canales C."/>
            <person name="Nancucheo I."/>
        </authorList>
    </citation>
    <scope>NUCLEOTIDE SEQUENCE [LARGE SCALE GENOMIC DNA]</scope>
    <source>
        <strain evidence="5 6">USS-CCA1</strain>
    </source>
</reference>
<evidence type="ECO:0000256" key="1">
    <source>
        <dbReference type="ARBA" id="ARBA00022987"/>
    </source>
</evidence>
<evidence type="ECO:0000256" key="2">
    <source>
        <dbReference type="ARBA" id="ARBA00035108"/>
    </source>
</evidence>
<dbReference type="Proteomes" id="UP000437736">
    <property type="component" value="Unassembled WGS sequence"/>
</dbReference>
<name>A0ABW9QTQ6_9ACTN</name>
<dbReference type="PANTHER" id="PTHR36852:SF1">
    <property type="entry name" value="PROTEIN GVPL 2"/>
    <property type="match status" value="1"/>
</dbReference>
<organism evidence="5 6">
    <name type="scientific">Acidiferrimicrobium australe</name>
    <dbReference type="NCBI Taxonomy" id="2664430"/>
    <lineage>
        <taxon>Bacteria</taxon>
        <taxon>Bacillati</taxon>
        <taxon>Actinomycetota</taxon>
        <taxon>Acidimicrobiia</taxon>
        <taxon>Acidimicrobiales</taxon>
        <taxon>Acidimicrobiaceae</taxon>
        <taxon>Acidiferrimicrobium</taxon>
    </lineage>
</organism>